<dbReference type="Proteomes" id="UP001153461">
    <property type="component" value="Unassembled WGS sequence"/>
</dbReference>
<comment type="caution">
    <text evidence="2">The sequence shown here is derived from an EMBL/GenBank/DDBJ whole genome shotgun (WGS) entry which is preliminary data.</text>
</comment>
<accession>A0A9W4IJL5</accession>
<evidence type="ECO:0000313" key="2">
    <source>
        <dbReference type="EMBL" id="CAG8293011.1"/>
    </source>
</evidence>
<dbReference type="EMBL" id="CAJVNV010000625">
    <property type="protein sequence ID" value="CAG8293011.1"/>
    <property type="molecule type" value="Genomic_DNA"/>
</dbReference>
<feature type="transmembrane region" description="Helical" evidence="1">
    <location>
        <begin position="6"/>
        <end position="28"/>
    </location>
</feature>
<name>A0A9W4IJL5_PENNA</name>
<proteinExistence type="predicted"/>
<keyword evidence="1" id="KW-0472">Membrane</keyword>
<gene>
    <name evidence="2" type="ORF">PNAL_LOCUS9671</name>
</gene>
<protein>
    <submittedName>
        <fullName evidence="2">Uncharacterized protein</fullName>
    </submittedName>
</protein>
<organism evidence="2 3">
    <name type="scientific">Penicillium nalgiovense</name>
    <dbReference type="NCBI Taxonomy" id="60175"/>
    <lineage>
        <taxon>Eukaryota</taxon>
        <taxon>Fungi</taxon>
        <taxon>Dikarya</taxon>
        <taxon>Ascomycota</taxon>
        <taxon>Pezizomycotina</taxon>
        <taxon>Eurotiomycetes</taxon>
        <taxon>Eurotiomycetidae</taxon>
        <taxon>Eurotiales</taxon>
        <taxon>Aspergillaceae</taxon>
        <taxon>Penicillium</taxon>
    </lineage>
</organism>
<keyword evidence="1" id="KW-0812">Transmembrane</keyword>
<reference evidence="2" key="1">
    <citation type="submission" date="2021-07" db="EMBL/GenBank/DDBJ databases">
        <authorList>
            <person name="Branca A.L. A."/>
        </authorList>
    </citation>
    <scope>NUCLEOTIDE SEQUENCE</scope>
</reference>
<evidence type="ECO:0000313" key="3">
    <source>
        <dbReference type="Proteomes" id="UP001153461"/>
    </source>
</evidence>
<evidence type="ECO:0000256" key="1">
    <source>
        <dbReference type="SAM" id="Phobius"/>
    </source>
</evidence>
<sequence>MGGWSFFLVLSPISPLHFSSIFHLFLYIPYHFHHLIHYGKSRSRCVYLHALCLDHCIINLHHYGGIGLHKSQF</sequence>
<dbReference type="AlphaFoldDB" id="A0A9W4IJL5"/>
<keyword evidence="1" id="KW-1133">Transmembrane helix</keyword>